<keyword evidence="8" id="KW-1185">Reference proteome</keyword>
<evidence type="ECO:0000259" key="6">
    <source>
        <dbReference type="PROSITE" id="PS50045"/>
    </source>
</evidence>
<feature type="compositionally biased region" description="Basic and acidic residues" evidence="5">
    <location>
        <begin position="7"/>
        <end position="22"/>
    </location>
</feature>
<name>A0A974WBE2_9NOCA</name>
<sequence>MTEETPYEARVREPWPGRRDPKSGAAARSEIVTSWRRSQLSGVVSGAEDLPFNPNLNRTSRLVTAATPVIDRLAAHLDGGGATIVLADSNAQIIDRRAGGSTLARALDRAMVAPGFSYAEEHAGTNGIGSVIEGRRPIMVSGTEHFRENLQQFTCVGAPVVNPFTNSIIGVLDVTSRLSDTSELMTPLVVAAAREIETRLLADSSRREQLLLEQFLARANRSSAAVVTLNEDFIITNTAASRLLEPTDHAVLWNWTARTMGSGEYAEGELCVGDDVPVRAQARMVRMDDKSIGVLIELRVHHDLQKAIALAPPSPGVTLAAPGAAATHDPLAGLPPGRSAVWQRARREIACTAGLDESVLVTGEPGTGKRCVAEALVGGRPSAVLDAMAVDRDPAAWISKAEDVLTDGGHLVVTHIDALPVPLCGSLIALMKESAARGGRIIATATRLDFRVSRIGDHFPVRLHLPALRERPEDLADIVPFLLDGQPTLRQRMLPSTLQALMALAWPGNLRELHMVLTSAAVRANGVDLALQHLPYEYRAPSADREPAALKRAERETILDALSVSAGNKKRAADRLGIARSTLYRKMRALGIDEKRWDTCDT</sequence>
<dbReference type="InterPro" id="IPR009057">
    <property type="entry name" value="Homeodomain-like_sf"/>
</dbReference>
<organism evidence="7 8">
    <name type="scientific">Rhodococcus pseudokoreensis</name>
    <dbReference type="NCBI Taxonomy" id="2811421"/>
    <lineage>
        <taxon>Bacteria</taxon>
        <taxon>Bacillati</taxon>
        <taxon>Actinomycetota</taxon>
        <taxon>Actinomycetes</taxon>
        <taxon>Mycobacteriales</taxon>
        <taxon>Nocardiaceae</taxon>
        <taxon>Rhodococcus</taxon>
    </lineage>
</organism>
<evidence type="ECO:0000256" key="4">
    <source>
        <dbReference type="ARBA" id="ARBA00023163"/>
    </source>
</evidence>
<dbReference type="SUPFAM" id="SSF46689">
    <property type="entry name" value="Homeodomain-like"/>
    <property type="match status" value="1"/>
</dbReference>
<dbReference type="InterPro" id="IPR029016">
    <property type="entry name" value="GAF-like_dom_sf"/>
</dbReference>
<dbReference type="EMBL" id="CP070619">
    <property type="protein sequence ID" value="QSE94741.1"/>
    <property type="molecule type" value="Genomic_DNA"/>
</dbReference>
<dbReference type="InterPro" id="IPR002078">
    <property type="entry name" value="Sigma_54_int"/>
</dbReference>
<gene>
    <name evidence="7" type="ORF">JWS13_42100</name>
</gene>
<keyword evidence="2" id="KW-0067">ATP-binding</keyword>
<dbReference type="Gene3D" id="3.40.50.300">
    <property type="entry name" value="P-loop containing nucleotide triphosphate hydrolases"/>
    <property type="match status" value="1"/>
</dbReference>
<evidence type="ECO:0000256" key="2">
    <source>
        <dbReference type="ARBA" id="ARBA00022840"/>
    </source>
</evidence>
<evidence type="ECO:0000313" key="8">
    <source>
        <dbReference type="Proteomes" id="UP000662986"/>
    </source>
</evidence>
<dbReference type="InterPro" id="IPR002197">
    <property type="entry name" value="HTH_Fis"/>
</dbReference>
<dbReference type="Gene3D" id="1.10.10.60">
    <property type="entry name" value="Homeodomain-like"/>
    <property type="match status" value="1"/>
</dbReference>
<dbReference type="InterPro" id="IPR058031">
    <property type="entry name" value="AAA_lid_NorR"/>
</dbReference>
<reference evidence="7 8" key="1">
    <citation type="journal article" date="2021" name="Microbiol. Resour. Announc.">
        <title>Complete Genome Sequences of Two Rhodococcus sp. Strains with Large and Linear Chromosomes, Isolated from Apple Rhizosphere.</title>
        <authorList>
            <person name="Benning S."/>
            <person name="Brugnone N."/>
            <person name="Siani R."/>
            <person name="Kublik S."/>
            <person name="Schloter M."/>
            <person name="Rad V."/>
        </authorList>
    </citation>
    <scope>NUCLEOTIDE SEQUENCE [LARGE SCALE GENOMIC DNA]</scope>
    <source>
        <strain evidence="7 8">R79</strain>
    </source>
</reference>
<dbReference type="Gene3D" id="1.10.8.60">
    <property type="match status" value="1"/>
</dbReference>
<dbReference type="Gene3D" id="3.30.450.40">
    <property type="match status" value="1"/>
</dbReference>
<dbReference type="Pfam" id="PF02954">
    <property type="entry name" value="HTH_8"/>
    <property type="match status" value="1"/>
</dbReference>
<reference evidence="7 8" key="2">
    <citation type="journal article" date="2022" name="Arch. Microbiol.">
        <title>Rhodococcus pseudokoreensis sp. nov. isolated from the rhizosphere of young M26 apple rootstocks.</title>
        <authorList>
            <person name="Kampfer P."/>
            <person name="Glaeser S.P."/>
            <person name="Blom J."/>
            <person name="Wolf J."/>
            <person name="Benning S."/>
            <person name="Schloter M."/>
            <person name="Neumann-Schaal M."/>
        </authorList>
    </citation>
    <scope>NUCLEOTIDE SEQUENCE [LARGE SCALE GENOMIC DNA]</scope>
    <source>
        <strain evidence="7 8">R79</strain>
    </source>
</reference>
<dbReference type="SUPFAM" id="SSF55781">
    <property type="entry name" value="GAF domain-like"/>
    <property type="match status" value="1"/>
</dbReference>
<keyword evidence="1" id="KW-0547">Nucleotide-binding</keyword>
<keyword evidence="3" id="KW-0805">Transcription regulation</keyword>
<evidence type="ECO:0000313" key="7">
    <source>
        <dbReference type="EMBL" id="QSE94741.1"/>
    </source>
</evidence>
<dbReference type="RefSeq" id="WP_206011004.1">
    <property type="nucleotide sequence ID" value="NZ_CP070619.1"/>
</dbReference>
<dbReference type="Proteomes" id="UP000662986">
    <property type="component" value="Chromosome"/>
</dbReference>
<protein>
    <submittedName>
        <fullName evidence="7">Sigma-54-dependent Fis family transcriptional regulator</fullName>
    </submittedName>
</protein>
<dbReference type="Pfam" id="PF25601">
    <property type="entry name" value="AAA_lid_14"/>
    <property type="match status" value="1"/>
</dbReference>
<accession>A0A974WBE2</accession>
<dbReference type="PRINTS" id="PR01590">
    <property type="entry name" value="HTHFIS"/>
</dbReference>
<dbReference type="PANTHER" id="PTHR32071">
    <property type="entry name" value="TRANSCRIPTIONAL REGULATORY PROTEIN"/>
    <property type="match status" value="1"/>
</dbReference>
<keyword evidence="4" id="KW-0804">Transcription</keyword>
<evidence type="ECO:0000256" key="3">
    <source>
        <dbReference type="ARBA" id="ARBA00023015"/>
    </source>
</evidence>
<feature type="domain" description="Sigma-54 factor interaction" evidence="6">
    <location>
        <begin position="335"/>
        <end position="522"/>
    </location>
</feature>
<dbReference type="InterPro" id="IPR027417">
    <property type="entry name" value="P-loop_NTPase"/>
</dbReference>
<dbReference type="PANTHER" id="PTHR32071:SF122">
    <property type="entry name" value="SIGMA FACTOR"/>
    <property type="match status" value="1"/>
</dbReference>
<proteinExistence type="predicted"/>
<evidence type="ECO:0000256" key="1">
    <source>
        <dbReference type="ARBA" id="ARBA00022741"/>
    </source>
</evidence>
<dbReference type="PROSITE" id="PS50045">
    <property type="entry name" value="SIGMA54_INTERACT_4"/>
    <property type="match status" value="1"/>
</dbReference>
<dbReference type="SUPFAM" id="SSF52540">
    <property type="entry name" value="P-loop containing nucleoside triphosphate hydrolases"/>
    <property type="match status" value="1"/>
</dbReference>
<evidence type="ECO:0000256" key="5">
    <source>
        <dbReference type="SAM" id="MobiDB-lite"/>
    </source>
</evidence>
<feature type="region of interest" description="Disordered" evidence="5">
    <location>
        <begin position="1"/>
        <end position="28"/>
    </location>
</feature>